<comment type="caution">
    <text evidence="1">The sequence shown here is derived from an EMBL/GenBank/DDBJ whole genome shotgun (WGS) entry which is preliminary data.</text>
</comment>
<keyword evidence="2" id="KW-1185">Reference proteome</keyword>
<dbReference type="Proteomes" id="UP001520878">
    <property type="component" value="Unassembled WGS sequence"/>
</dbReference>
<accession>A0ABS8G8C3</accession>
<reference evidence="1 2" key="1">
    <citation type="submission" date="2021-10" db="EMBL/GenBank/DDBJ databases">
        <title>Draft genome of Aestuariibacter halophilus JC2043.</title>
        <authorList>
            <person name="Emsley S.A."/>
            <person name="Pfannmuller K.M."/>
            <person name="Ushijima B."/>
            <person name="Saw J.H."/>
            <person name="Videau P."/>
        </authorList>
    </citation>
    <scope>NUCLEOTIDE SEQUENCE [LARGE SCALE GENOMIC DNA]</scope>
    <source>
        <strain evidence="1 2">JC2043</strain>
    </source>
</reference>
<organism evidence="1 2">
    <name type="scientific">Fluctibacter halophilus</name>
    <dbReference type="NCBI Taxonomy" id="226011"/>
    <lineage>
        <taxon>Bacteria</taxon>
        <taxon>Pseudomonadati</taxon>
        <taxon>Pseudomonadota</taxon>
        <taxon>Gammaproteobacteria</taxon>
        <taxon>Alteromonadales</taxon>
        <taxon>Alteromonadaceae</taxon>
        <taxon>Fluctibacter</taxon>
    </lineage>
</organism>
<name>A0ABS8G8C3_9ALTE</name>
<dbReference type="EMBL" id="JAJEWP010000002">
    <property type="protein sequence ID" value="MCC2616768.1"/>
    <property type="molecule type" value="Genomic_DNA"/>
</dbReference>
<evidence type="ECO:0000313" key="1">
    <source>
        <dbReference type="EMBL" id="MCC2616768.1"/>
    </source>
</evidence>
<evidence type="ECO:0008006" key="3">
    <source>
        <dbReference type="Google" id="ProtNLM"/>
    </source>
</evidence>
<gene>
    <name evidence="1" type="ORF">LJ739_10990</name>
</gene>
<dbReference type="RefSeq" id="WP_229160409.1">
    <property type="nucleotide sequence ID" value="NZ_JAJEWP010000002.1"/>
</dbReference>
<sequence length="403" mass="46681">MDSRTRSHMDTTIAPEPLINEGLILSELERRYYLFLIGGCYEKLFYAFEGKEEEAFSFAQGNLCRILLDVEVSQSQRRQQSHAHCEAPEYKSMLDYVLKHRINARLENDDLLASCREIAAILPFWRNLDKWQTFTPELINGVLAIDWLVETIRAFSRQPKYRKQLNLPDSDDVKVLLNAMGYRLFVWLLPRWIGMEIANRLHPSLHHTVDRIRTNGRLVSGAIALSLQQQQHRLDTEQTWTLYTLAGLNLAPLILLISMISEEVTGLIEQQRANLDPEVDASKRQVLDTFVMDGDTLREFLSMEEIIKPHILENLGFSAFDPLPYILGYTNDDPISQVFHQAKAYAIYRQLFKTGRIHPRETAVFLKKYGISRSLLHTMNDVDLTDLTNHIQLYQDMMSLTKP</sequence>
<protein>
    <recommendedName>
        <fullName evidence="3">HDOD domain-containing protein</fullName>
    </recommendedName>
</protein>
<proteinExistence type="predicted"/>
<evidence type="ECO:0000313" key="2">
    <source>
        <dbReference type="Proteomes" id="UP001520878"/>
    </source>
</evidence>